<evidence type="ECO:0000313" key="2">
    <source>
        <dbReference type="Proteomes" id="UP001283361"/>
    </source>
</evidence>
<comment type="caution">
    <text evidence="1">The sequence shown here is derived from an EMBL/GenBank/DDBJ whole genome shotgun (WGS) entry which is preliminary data.</text>
</comment>
<reference evidence="1" key="1">
    <citation type="journal article" date="2023" name="G3 (Bethesda)">
        <title>A reference genome for the long-term kleptoplast-retaining sea slug Elysia crispata morphotype clarki.</title>
        <authorList>
            <person name="Eastman K.E."/>
            <person name="Pendleton A.L."/>
            <person name="Shaikh M.A."/>
            <person name="Suttiyut T."/>
            <person name="Ogas R."/>
            <person name="Tomko P."/>
            <person name="Gavelis G."/>
            <person name="Widhalm J.R."/>
            <person name="Wisecaver J.H."/>
        </authorList>
    </citation>
    <scope>NUCLEOTIDE SEQUENCE</scope>
    <source>
        <strain evidence="1">ECLA1</strain>
    </source>
</reference>
<protein>
    <submittedName>
        <fullName evidence="1">Uncharacterized protein</fullName>
    </submittedName>
</protein>
<keyword evidence="2" id="KW-1185">Reference proteome</keyword>
<dbReference type="EMBL" id="JAWDGP010002352">
    <property type="protein sequence ID" value="KAK3783850.1"/>
    <property type="molecule type" value="Genomic_DNA"/>
</dbReference>
<evidence type="ECO:0000313" key="1">
    <source>
        <dbReference type="EMBL" id="KAK3783850.1"/>
    </source>
</evidence>
<proteinExistence type="predicted"/>
<sequence length="166" mass="18495">MVYFMSWAPSSQSKNKYISLRQQHFKKDAQLTTAQRALHKRAAGLVYSYRLTASRPEWALKLTPGSIATSTDTTRKAEGVGEVDTLSLKLLQQATPVINFGCLSKLIQMTTVSKIVFLLNFIVASPQQLDYRIFSFVRPTVSSYETITCAKFLVVGPDLTQDPGVN</sequence>
<organism evidence="1 2">
    <name type="scientific">Elysia crispata</name>
    <name type="common">lettuce slug</name>
    <dbReference type="NCBI Taxonomy" id="231223"/>
    <lineage>
        <taxon>Eukaryota</taxon>
        <taxon>Metazoa</taxon>
        <taxon>Spiralia</taxon>
        <taxon>Lophotrochozoa</taxon>
        <taxon>Mollusca</taxon>
        <taxon>Gastropoda</taxon>
        <taxon>Heterobranchia</taxon>
        <taxon>Euthyneura</taxon>
        <taxon>Panpulmonata</taxon>
        <taxon>Sacoglossa</taxon>
        <taxon>Placobranchoidea</taxon>
        <taxon>Plakobranchidae</taxon>
        <taxon>Elysia</taxon>
    </lineage>
</organism>
<dbReference type="Proteomes" id="UP001283361">
    <property type="component" value="Unassembled WGS sequence"/>
</dbReference>
<dbReference type="AlphaFoldDB" id="A0AAE1AAA2"/>
<name>A0AAE1AAA2_9GAST</name>
<accession>A0AAE1AAA2</accession>
<gene>
    <name evidence="1" type="ORF">RRG08_031691</name>
</gene>